<dbReference type="SUPFAM" id="SSF51621">
    <property type="entry name" value="Phosphoenolpyruvate/pyruvate domain"/>
    <property type="match status" value="1"/>
</dbReference>
<dbReference type="Pfam" id="PF13714">
    <property type="entry name" value="PEP_mutase"/>
    <property type="match status" value="1"/>
</dbReference>
<sequence length="216" mass="23108">MLTVVRAAARAAMKAASPGRRPMSKVARPTTTMQRLIEEQGIVLMPGVQDALSAAIVHKSGFSAGFVSGYASMLIIAMNLLCSTTEVTAVTRYVCSAVPDLPVIVDADTGGGNALNVQRFVQELIEAGAAGCFLEDQVWPKRCGKRRDHFVVPAEEHALKIEAARDAIEDADFFLVARTDALATSGLKEAISRANLYWEAGADGLFVEAPQNDEEL</sequence>
<dbReference type="PANTHER" id="PTHR42905">
    <property type="entry name" value="PHOSPHOENOLPYRUVATE CARBOXYLASE"/>
    <property type="match status" value="1"/>
</dbReference>
<name>A0A9Q1QQF3_9CARY</name>
<dbReference type="Proteomes" id="UP001153076">
    <property type="component" value="Unassembled WGS sequence"/>
</dbReference>
<dbReference type="CDD" id="cd00377">
    <property type="entry name" value="ICL_PEPM"/>
    <property type="match status" value="1"/>
</dbReference>
<dbReference type="InterPro" id="IPR015813">
    <property type="entry name" value="Pyrv/PenolPyrv_kinase-like_dom"/>
</dbReference>
<evidence type="ECO:0000313" key="2">
    <source>
        <dbReference type="Proteomes" id="UP001153076"/>
    </source>
</evidence>
<dbReference type="GO" id="GO:0016833">
    <property type="term" value="F:oxo-acid-lyase activity"/>
    <property type="evidence" value="ECO:0007669"/>
    <property type="project" value="UniProtKB-ARBA"/>
</dbReference>
<dbReference type="EMBL" id="JAKOGI010000016">
    <property type="protein sequence ID" value="KAJ8450359.1"/>
    <property type="molecule type" value="Genomic_DNA"/>
</dbReference>
<dbReference type="InterPro" id="IPR040442">
    <property type="entry name" value="Pyrv_kinase-like_dom_sf"/>
</dbReference>
<reference evidence="1" key="1">
    <citation type="submission" date="2022-04" db="EMBL/GenBank/DDBJ databases">
        <title>Carnegiea gigantea Genome sequencing and assembly v2.</title>
        <authorList>
            <person name="Copetti D."/>
            <person name="Sanderson M.J."/>
            <person name="Burquez A."/>
            <person name="Wojciechowski M.F."/>
        </authorList>
    </citation>
    <scope>NUCLEOTIDE SEQUENCE</scope>
    <source>
        <strain evidence="1">SGP5-SGP5p</strain>
        <tissue evidence="1">Aerial part</tissue>
    </source>
</reference>
<accession>A0A9Q1QQF3</accession>
<protein>
    <recommendedName>
        <fullName evidence="3">Carboxyvinyl-carboxyphosphonate phosphorylmutase</fullName>
    </recommendedName>
</protein>
<organism evidence="1 2">
    <name type="scientific">Carnegiea gigantea</name>
    <dbReference type="NCBI Taxonomy" id="171969"/>
    <lineage>
        <taxon>Eukaryota</taxon>
        <taxon>Viridiplantae</taxon>
        <taxon>Streptophyta</taxon>
        <taxon>Embryophyta</taxon>
        <taxon>Tracheophyta</taxon>
        <taxon>Spermatophyta</taxon>
        <taxon>Magnoliopsida</taxon>
        <taxon>eudicotyledons</taxon>
        <taxon>Gunneridae</taxon>
        <taxon>Pentapetalae</taxon>
        <taxon>Caryophyllales</taxon>
        <taxon>Cactineae</taxon>
        <taxon>Cactaceae</taxon>
        <taxon>Cactoideae</taxon>
        <taxon>Echinocereeae</taxon>
        <taxon>Carnegiea</taxon>
    </lineage>
</organism>
<proteinExistence type="predicted"/>
<gene>
    <name evidence="1" type="ORF">Cgig2_004816</name>
</gene>
<evidence type="ECO:0000313" key="1">
    <source>
        <dbReference type="EMBL" id="KAJ8450359.1"/>
    </source>
</evidence>
<dbReference type="Gene3D" id="3.20.20.60">
    <property type="entry name" value="Phosphoenolpyruvate-binding domains"/>
    <property type="match status" value="1"/>
</dbReference>
<dbReference type="InterPro" id="IPR039556">
    <property type="entry name" value="ICL/PEPM"/>
</dbReference>
<dbReference type="OrthoDB" id="429143at2759"/>
<dbReference type="AlphaFoldDB" id="A0A9Q1QQF3"/>
<evidence type="ECO:0008006" key="3">
    <source>
        <dbReference type="Google" id="ProtNLM"/>
    </source>
</evidence>
<comment type="caution">
    <text evidence="1">The sequence shown here is derived from an EMBL/GenBank/DDBJ whole genome shotgun (WGS) entry which is preliminary data.</text>
</comment>
<dbReference type="PANTHER" id="PTHR42905:SF5">
    <property type="entry name" value="CARBOXYVINYL-CARBOXYPHOSPHONATE PHOSPHORYLMUTASE, CHLOROPLASTIC"/>
    <property type="match status" value="1"/>
</dbReference>
<keyword evidence="2" id="KW-1185">Reference proteome</keyword>